<evidence type="ECO:0000313" key="4">
    <source>
        <dbReference type="Proteomes" id="UP000774935"/>
    </source>
</evidence>
<reference evidence="3 4" key="1">
    <citation type="submission" date="2021-07" db="EMBL/GenBank/DDBJ databases">
        <authorList>
            <person name="Kim M.K."/>
        </authorList>
    </citation>
    <scope>NUCLEOTIDE SEQUENCE [LARGE SCALE GENOMIC DNA]</scope>
    <source>
        <strain evidence="3 4">HLY7-15</strain>
    </source>
</reference>
<dbReference type="Proteomes" id="UP000774935">
    <property type="component" value="Unassembled WGS sequence"/>
</dbReference>
<evidence type="ECO:0000256" key="1">
    <source>
        <dbReference type="SAM" id="Phobius"/>
    </source>
</evidence>
<dbReference type="Pfam" id="PF01569">
    <property type="entry name" value="PAP2"/>
    <property type="match status" value="1"/>
</dbReference>
<dbReference type="PANTHER" id="PTHR14969:SF13">
    <property type="entry name" value="AT30094P"/>
    <property type="match status" value="1"/>
</dbReference>
<evidence type="ECO:0000313" key="3">
    <source>
        <dbReference type="EMBL" id="MBW3366982.1"/>
    </source>
</evidence>
<dbReference type="CDD" id="cd03392">
    <property type="entry name" value="PAP2_like_2"/>
    <property type="match status" value="1"/>
</dbReference>
<organism evidence="3 4">
    <name type="scientific">Pontibacter populi</name>
    <dbReference type="NCBI Taxonomy" id="890055"/>
    <lineage>
        <taxon>Bacteria</taxon>
        <taxon>Pseudomonadati</taxon>
        <taxon>Bacteroidota</taxon>
        <taxon>Cytophagia</taxon>
        <taxon>Cytophagales</taxon>
        <taxon>Hymenobacteraceae</taxon>
        <taxon>Pontibacter</taxon>
    </lineage>
</organism>
<dbReference type="EMBL" id="JAHWXQ010000009">
    <property type="protein sequence ID" value="MBW3366982.1"/>
    <property type="molecule type" value="Genomic_DNA"/>
</dbReference>
<sequence length="259" mass="29455">MTNPLLHYITRFKNWFAGIPAAQRFQRQHPTVSGFISDRFDTEQFVGLPLTMLLVVGIVNVMLLSEIAESVVDAEWVVVVDQEFTNLLFSMRSDWLSVVMFGLTQLGEQIAVFAIGGLATLIFLFRKRYWALVAFWLAMAGVGLSVRFAKTFISRARPADVAYYQVEHYSFPSGHATTAMALFGLLAYFIYRHNSKNPYRKFILWAAAILILLVGFSRIYLGVHFLSDVLAGFILGFLWTLVGISLSEVMLHRKKRRQV</sequence>
<feature type="domain" description="Phosphatidic acid phosphatase type 2/haloperoxidase" evidence="2">
    <location>
        <begin position="130"/>
        <end position="244"/>
    </location>
</feature>
<dbReference type="RefSeq" id="WP_199111726.1">
    <property type="nucleotide sequence ID" value="NZ_JAHWXQ010000009.1"/>
</dbReference>
<protein>
    <submittedName>
        <fullName evidence="3">Phosphatase PAP2 family protein</fullName>
    </submittedName>
</protein>
<feature type="transmembrane region" description="Helical" evidence="1">
    <location>
        <begin position="229"/>
        <end position="251"/>
    </location>
</feature>
<gene>
    <name evidence="3" type="ORF">KYK27_18130</name>
</gene>
<comment type="caution">
    <text evidence="3">The sequence shown here is derived from an EMBL/GenBank/DDBJ whole genome shotgun (WGS) entry which is preliminary data.</text>
</comment>
<dbReference type="PANTHER" id="PTHR14969">
    <property type="entry name" value="SPHINGOSINE-1-PHOSPHATE PHOSPHOHYDROLASE"/>
    <property type="match status" value="1"/>
</dbReference>
<keyword evidence="1" id="KW-1133">Transmembrane helix</keyword>
<feature type="transmembrane region" description="Helical" evidence="1">
    <location>
        <begin position="45"/>
        <end position="64"/>
    </location>
</feature>
<dbReference type="SMART" id="SM00014">
    <property type="entry name" value="acidPPc"/>
    <property type="match status" value="1"/>
</dbReference>
<keyword evidence="4" id="KW-1185">Reference proteome</keyword>
<feature type="transmembrane region" description="Helical" evidence="1">
    <location>
        <begin position="169"/>
        <end position="190"/>
    </location>
</feature>
<proteinExistence type="predicted"/>
<feature type="transmembrane region" description="Helical" evidence="1">
    <location>
        <begin position="202"/>
        <end position="223"/>
    </location>
</feature>
<dbReference type="SUPFAM" id="SSF48317">
    <property type="entry name" value="Acid phosphatase/Vanadium-dependent haloperoxidase"/>
    <property type="match status" value="1"/>
</dbReference>
<name>A0ABS6XG59_9BACT</name>
<dbReference type="InterPro" id="IPR000326">
    <property type="entry name" value="PAP2/HPO"/>
</dbReference>
<accession>A0ABS6XG59</accession>
<feature type="transmembrane region" description="Helical" evidence="1">
    <location>
        <begin position="95"/>
        <end position="122"/>
    </location>
</feature>
<dbReference type="Gene3D" id="1.20.144.10">
    <property type="entry name" value="Phosphatidic acid phosphatase type 2/haloperoxidase"/>
    <property type="match status" value="1"/>
</dbReference>
<keyword evidence="1" id="KW-0472">Membrane</keyword>
<keyword evidence="1" id="KW-0812">Transmembrane</keyword>
<evidence type="ECO:0000259" key="2">
    <source>
        <dbReference type="SMART" id="SM00014"/>
    </source>
</evidence>
<dbReference type="InterPro" id="IPR036938">
    <property type="entry name" value="PAP2/HPO_sf"/>
</dbReference>
<feature type="transmembrane region" description="Helical" evidence="1">
    <location>
        <begin position="129"/>
        <end position="149"/>
    </location>
</feature>